<dbReference type="RefSeq" id="WP_090795382.1">
    <property type="nucleotide sequence ID" value="NZ_FMYI01000005.1"/>
</dbReference>
<feature type="domain" description="ABC transporter" evidence="5">
    <location>
        <begin position="5"/>
        <end position="237"/>
    </location>
</feature>
<dbReference type="CDD" id="cd03235">
    <property type="entry name" value="ABC_Metallic_Cations"/>
    <property type="match status" value="1"/>
</dbReference>
<dbReference type="SMART" id="SM00382">
    <property type="entry name" value="AAA"/>
    <property type="match status" value="1"/>
</dbReference>
<protein>
    <submittedName>
        <fullName evidence="6">Iron/zinc/copper transport system ATP-binding protein</fullName>
    </submittedName>
</protein>
<keyword evidence="7" id="KW-1185">Reference proteome</keyword>
<dbReference type="Proteomes" id="UP000242949">
    <property type="component" value="Unassembled WGS sequence"/>
</dbReference>
<dbReference type="FunFam" id="3.40.50.300:FF:000134">
    <property type="entry name" value="Iron-enterobactin ABC transporter ATP-binding protein"/>
    <property type="match status" value="1"/>
</dbReference>
<dbReference type="InterPro" id="IPR003439">
    <property type="entry name" value="ABC_transporter-like_ATP-bd"/>
</dbReference>
<evidence type="ECO:0000256" key="1">
    <source>
        <dbReference type="ARBA" id="ARBA00005417"/>
    </source>
</evidence>
<keyword evidence="4 6" id="KW-0067">ATP-binding</keyword>
<keyword evidence="3" id="KW-0547">Nucleotide-binding</keyword>
<reference evidence="7" key="1">
    <citation type="submission" date="2016-09" db="EMBL/GenBank/DDBJ databases">
        <authorList>
            <person name="Varghese N."/>
            <person name="Submissions S."/>
        </authorList>
    </citation>
    <scope>NUCLEOTIDE SEQUENCE [LARGE SCALE GENOMIC DNA]</scope>
    <source>
        <strain evidence="7">S5</strain>
    </source>
</reference>
<evidence type="ECO:0000313" key="6">
    <source>
        <dbReference type="EMBL" id="SDC18260.1"/>
    </source>
</evidence>
<dbReference type="PROSITE" id="PS00211">
    <property type="entry name" value="ABC_TRANSPORTER_1"/>
    <property type="match status" value="1"/>
</dbReference>
<dbReference type="SUPFAM" id="SSF52540">
    <property type="entry name" value="P-loop containing nucleoside triphosphate hydrolases"/>
    <property type="match status" value="1"/>
</dbReference>
<evidence type="ECO:0000313" key="7">
    <source>
        <dbReference type="Proteomes" id="UP000242949"/>
    </source>
</evidence>
<dbReference type="InterPro" id="IPR003593">
    <property type="entry name" value="AAA+_ATPase"/>
</dbReference>
<proteinExistence type="inferred from homology"/>
<evidence type="ECO:0000256" key="3">
    <source>
        <dbReference type="ARBA" id="ARBA00022741"/>
    </source>
</evidence>
<dbReference type="InterPro" id="IPR027417">
    <property type="entry name" value="P-loop_NTPase"/>
</dbReference>
<sequence>MTQAIEVDHLSVSYYGKTVLDDVSFEAETAQLIGIIGPNGAGKSTMIKAIMGMIPTNQGNVRVLGNRVDQVRKQIAYVPQRSMIDFDFPVLVEDVVVMGRYPHLKWWQRPSKKDREKASDSLRAVGMEDYGKRQIGELSGGQQQRVFLARALAQESDVLFLDEPFAGIDVTSEEIIIHLLRQLKAEGKTIFVVHHDLSKVETYFDTLMMLNRTLIGYGKTNEVFTPDRVSETYDGNVARLSGNQNQVVIG</sequence>
<name>A0A1G6JHQ1_9BACI</name>
<dbReference type="InterPro" id="IPR017871">
    <property type="entry name" value="ABC_transporter-like_CS"/>
</dbReference>
<dbReference type="Gene3D" id="3.40.50.300">
    <property type="entry name" value="P-loop containing nucleotide triphosphate hydrolases"/>
    <property type="match status" value="1"/>
</dbReference>
<accession>A0A1G6JHQ1</accession>
<dbReference type="OrthoDB" id="9806726at2"/>
<comment type="similarity">
    <text evidence="1">Belongs to the ABC transporter superfamily.</text>
</comment>
<dbReference type="STRING" id="1612202.SAMN05421734_10548"/>
<evidence type="ECO:0000259" key="5">
    <source>
        <dbReference type="PROSITE" id="PS50893"/>
    </source>
</evidence>
<dbReference type="PROSITE" id="PS50893">
    <property type="entry name" value="ABC_TRANSPORTER_2"/>
    <property type="match status" value="1"/>
</dbReference>
<evidence type="ECO:0000256" key="4">
    <source>
        <dbReference type="ARBA" id="ARBA00022840"/>
    </source>
</evidence>
<evidence type="ECO:0000256" key="2">
    <source>
        <dbReference type="ARBA" id="ARBA00022448"/>
    </source>
</evidence>
<dbReference type="Pfam" id="PF00005">
    <property type="entry name" value="ABC_tran"/>
    <property type="match status" value="1"/>
</dbReference>
<dbReference type="InterPro" id="IPR050153">
    <property type="entry name" value="Metal_Ion_Import_ABC"/>
</dbReference>
<gene>
    <name evidence="6" type="ORF">SAMN05421734_10548</name>
</gene>
<dbReference type="GO" id="GO:0005524">
    <property type="term" value="F:ATP binding"/>
    <property type="evidence" value="ECO:0007669"/>
    <property type="project" value="UniProtKB-KW"/>
</dbReference>
<keyword evidence="2" id="KW-0813">Transport</keyword>
<dbReference type="AlphaFoldDB" id="A0A1G6JHQ1"/>
<dbReference type="GO" id="GO:0016887">
    <property type="term" value="F:ATP hydrolysis activity"/>
    <property type="evidence" value="ECO:0007669"/>
    <property type="project" value="InterPro"/>
</dbReference>
<dbReference type="PANTHER" id="PTHR42734">
    <property type="entry name" value="METAL TRANSPORT SYSTEM ATP-BINDING PROTEIN TM_0124-RELATED"/>
    <property type="match status" value="1"/>
</dbReference>
<dbReference type="EMBL" id="FMYI01000005">
    <property type="protein sequence ID" value="SDC18260.1"/>
    <property type="molecule type" value="Genomic_DNA"/>
</dbReference>
<organism evidence="6 7">
    <name type="scientific">Pelagirhabdus alkalitolerans</name>
    <dbReference type="NCBI Taxonomy" id="1612202"/>
    <lineage>
        <taxon>Bacteria</taxon>
        <taxon>Bacillati</taxon>
        <taxon>Bacillota</taxon>
        <taxon>Bacilli</taxon>
        <taxon>Bacillales</taxon>
        <taxon>Bacillaceae</taxon>
        <taxon>Pelagirhabdus</taxon>
    </lineage>
</organism>
<dbReference type="PANTHER" id="PTHR42734:SF5">
    <property type="entry name" value="IRON TRANSPORT SYSTEM ATP-BINDING PROTEIN HI_0361-RELATED"/>
    <property type="match status" value="1"/>
</dbReference>